<sequence length="82" mass="9389">IIRIARQRSGNTGVRRYPALLVRCRVHGADDAGVARENEAREVFNEIIPRNSHYRAEKWNTGEYGGTEILSFFMIYPSQGHI</sequence>
<dbReference type="EMBL" id="CAJPEV010001613">
    <property type="protein sequence ID" value="CAG0893521.1"/>
    <property type="molecule type" value="Genomic_DNA"/>
</dbReference>
<gene>
    <name evidence="1" type="ORF">DSTB1V02_LOCUS7685</name>
</gene>
<dbReference type="AlphaFoldDB" id="A0A7R9A664"/>
<proteinExistence type="predicted"/>
<evidence type="ECO:0000313" key="2">
    <source>
        <dbReference type="Proteomes" id="UP000677054"/>
    </source>
</evidence>
<dbReference type="Proteomes" id="UP000677054">
    <property type="component" value="Unassembled WGS sequence"/>
</dbReference>
<organism evidence="1">
    <name type="scientific">Darwinula stevensoni</name>
    <dbReference type="NCBI Taxonomy" id="69355"/>
    <lineage>
        <taxon>Eukaryota</taxon>
        <taxon>Metazoa</taxon>
        <taxon>Ecdysozoa</taxon>
        <taxon>Arthropoda</taxon>
        <taxon>Crustacea</taxon>
        <taxon>Oligostraca</taxon>
        <taxon>Ostracoda</taxon>
        <taxon>Podocopa</taxon>
        <taxon>Podocopida</taxon>
        <taxon>Darwinulocopina</taxon>
        <taxon>Darwinuloidea</taxon>
        <taxon>Darwinulidae</taxon>
        <taxon>Darwinula</taxon>
    </lineage>
</organism>
<feature type="non-terminal residue" evidence="1">
    <location>
        <position position="1"/>
    </location>
</feature>
<accession>A0A7R9A664</accession>
<dbReference type="EMBL" id="LR901130">
    <property type="protein sequence ID" value="CAD7247860.1"/>
    <property type="molecule type" value="Genomic_DNA"/>
</dbReference>
<evidence type="ECO:0000313" key="1">
    <source>
        <dbReference type="EMBL" id="CAD7247860.1"/>
    </source>
</evidence>
<name>A0A7R9A664_9CRUS</name>
<reference evidence="1" key="1">
    <citation type="submission" date="2020-11" db="EMBL/GenBank/DDBJ databases">
        <authorList>
            <person name="Tran Van P."/>
        </authorList>
    </citation>
    <scope>NUCLEOTIDE SEQUENCE</scope>
</reference>
<keyword evidence="2" id="KW-1185">Reference proteome</keyword>
<protein>
    <submittedName>
        <fullName evidence="1">Uncharacterized protein</fullName>
    </submittedName>
</protein>